<dbReference type="HOGENOM" id="CLU_2014894_0_0_1"/>
<feature type="compositionally biased region" description="Polar residues" evidence="1">
    <location>
        <begin position="40"/>
        <end position="49"/>
    </location>
</feature>
<feature type="compositionally biased region" description="Basic residues" evidence="1">
    <location>
        <begin position="1"/>
        <end position="11"/>
    </location>
</feature>
<feature type="region of interest" description="Disordered" evidence="1">
    <location>
        <begin position="1"/>
        <end position="123"/>
    </location>
</feature>
<evidence type="ECO:0000256" key="1">
    <source>
        <dbReference type="SAM" id="MobiDB-lite"/>
    </source>
</evidence>
<dbReference type="AlphaFoldDB" id="A0A067M1Q8"/>
<sequence>MANRVGHAKRKANPESNYNRNRMRKIIRRRTSNKIRPWMASTSAITQDHGSADDELSGDEQMADEVGDTAMEIDVGRLDSDVDMMDEDREDEDRELSPEDTDYVAGDEDRDSNMDDGSSVFSE</sequence>
<proteinExistence type="predicted"/>
<dbReference type="InParanoid" id="A0A067M1Q8"/>
<organism evidence="2 3">
    <name type="scientific">Botryobasidium botryosum (strain FD-172 SS1)</name>
    <dbReference type="NCBI Taxonomy" id="930990"/>
    <lineage>
        <taxon>Eukaryota</taxon>
        <taxon>Fungi</taxon>
        <taxon>Dikarya</taxon>
        <taxon>Basidiomycota</taxon>
        <taxon>Agaricomycotina</taxon>
        <taxon>Agaricomycetes</taxon>
        <taxon>Cantharellales</taxon>
        <taxon>Botryobasidiaceae</taxon>
        <taxon>Botryobasidium</taxon>
    </lineage>
</organism>
<gene>
    <name evidence="2" type="ORF">BOTBODRAFT_47616</name>
</gene>
<dbReference type="Proteomes" id="UP000027195">
    <property type="component" value="Unassembled WGS sequence"/>
</dbReference>
<feature type="compositionally biased region" description="Acidic residues" evidence="1">
    <location>
        <begin position="53"/>
        <end position="67"/>
    </location>
</feature>
<dbReference type="EMBL" id="KL198078">
    <property type="protein sequence ID" value="KDQ09489.1"/>
    <property type="molecule type" value="Genomic_DNA"/>
</dbReference>
<evidence type="ECO:0000313" key="3">
    <source>
        <dbReference type="Proteomes" id="UP000027195"/>
    </source>
</evidence>
<reference evidence="3" key="1">
    <citation type="journal article" date="2014" name="Proc. Natl. Acad. Sci. U.S.A.">
        <title>Extensive sampling of basidiomycete genomes demonstrates inadequacy of the white-rot/brown-rot paradigm for wood decay fungi.</title>
        <authorList>
            <person name="Riley R."/>
            <person name="Salamov A.A."/>
            <person name="Brown D.W."/>
            <person name="Nagy L.G."/>
            <person name="Floudas D."/>
            <person name="Held B.W."/>
            <person name="Levasseur A."/>
            <person name="Lombard V."/>
            <person name="Morin E."/>
            <person name="Otillar R."/>
            <person name="Lindquist E.A."/>
            <person name="Sun H."/>
            <person name="LaButti K.M."/>
            <person name="Schmutz J."/>
            <person name="Jabbour D."/>
            <person name="Luo H."/>
            <person name="Baker S.E."/>
            <person name="Pisabarro A.G."/>
            <person name="Walton J.D."/>
            <person name="Blanchette R.A."/>
            <person name="Henrissat B."/>
            <person name="Martin F."/>
            <person name="Cullen D."/>
            <person name="Hibbett D.S."/>
            <person name="Grigoriev I.V."/>
        </authorList>
    </citation>
    <scope>NUCLEOTIDE SEQUENCE [LARGE SCALE GENOMIC DNA]</scope>
    <source>
        <strain evidence="3">FD-172 SS1</strain>
    </source>
</reference>
<feature type="compositionally biased region" description="Acidic residues" evidence="1">
    <location>
        <begin position="81"/>
        <end position="110"/>
    </location>
</feature>
<keyword evidence="3" id="KW-1185">Reference proteome</keyword>
<accession>A0A067M1Q8</accession>
<protein>
    <submittedName>
        <fullName evidence="2">Uncharacterized protein</fullName>
    </submittedName>
</protein>
<name>A0A067M1Q8_BOTB1</name>
<evidence type="ECO:0000313" key="2">
    <source>
        <dbReference type="EMBL" id="KDQ09489.1"/>
    </source>
</evidence>
<feature type="compositionally biased region" description="Basic residues" evidence="1">
    <location>
        <begin position="21"/>
        <end position="33"/>
    </location>
</feature>